<feature type="region of interest" description="Disordered" evidence="1">
    <location>
        <begin position="448"/>
        <end position="498"/>
    </location>
</feature>
<sequence length="1051" mass="115404">MPLSDAIGEHWNKLKFMVMIGDGITNCILLPEDFTPFQLSVPIKHLYRRKKNTAKLLSNFREKLAQYIIKNAGFKHPYINYIVWDEAVCLEIYGNKNYDLIYVENTQEFDAGIKNILTHEGFDPEHDQIAILFKQDVKNDAVPTSETKDTSKPPVALKAAGPKELEHGSDTSLSKDQITVKPPAKVSAAIDEPEGLDQSTIMTPAKKVDSVPLDNTQKDSLPPTSNKSSGFSKGDYNSLPAGGKISGGTGGGHSRDLVTVDGAWATAESGGGRDELSGSIGGWDQFKANEKLVNVKVPPFDLDLHSTKLDKTQLGSRQVGEAEGMALEIELTLDNKAVTRIFGMKTSKEDPSFKPKLQAIYIGKGNASDNTDNLFRLILADGTKCIRGFLSKSNNRFVDNGSLQKNSIISLHKFVTRMDAGYMFGQRYILVYTLDIIESNPGKCIGEPSNINEFPVGGVPPSQRQQAGAEERQPTTVKSEAGNSRRKLHPPETKASEQKMELDQAIDEMKNNLSNSAILVGQIRRVPHSLRRIFGPEDGPSLLLLLQHHQATGKLALVLVLALKMHSTNLELQRQASLVVCRASIKVSSFQQSFLKQHGADMLVIALERLLEDSEVCHAIVSFFRLLADMKFETAKTIIGLRRLHGLNLEFRSPQENQHALLNRALFKAAGTILQALKMHSTSVKIQEDGFECLERTSYDVDKQGEIFVWDLPCDSINLVNTILRLHKMFANHAKINVDACSLLHNVLHRSRDTIGRTAALVDRTGQAEALIGLAEFTIRKHAGAEERILWGAFMVTCTVLSRYPHLAPGNMCALMSFWKEQPNNLLLATTGFALLAPIDLGASGMMDNPQGIIELVVNGAQLARKQEDPVMFEDCTFVLKELAKSTACRSAMTAVPKLVASITIAPQEDIGCSEEVSVHVICILSSLVREGGISAIMPDESPYCCVHGIINAMSSTPHYLFVQKAAFRLLSMVDFTKAAAKLAFTKAGGPCTVIASLSEHFWDEKLSENACKLMNMLTWSSNGLNMEPLLEGLLAADNAVVVILRPSKVP</sequence>
<comment type="caution">
    <text evidence="3">The sequence shown here is derived from an EMBL/GenBank/DDBJ whole genome shotgun (WGS) entry which is preliminary data.</text>
</comment>
<dbReference type="Gene3D" id="1.25.10.10">
    <property type="entry name" value="Leucine-rich Repeat Variant"/>
    <property type="match status" value="1"/>
</dbReference>
<keyword evidence="4" id="KW-1185">Reference proteome</keyword>
<evidence type="ECO:0000313" key="4">
    <source>
        <dbReference type="Proteomes" id="UP001153069"/>
    </source>
</evidence>
<gene>
    <name evidence="3" type="ORF">SEMRO_156_G070850.1</name>
</gene>
<dbReference type="EMBL" id="CAICTM010000155">
    <property type="protein sequence ID" value="CAB9503117.1"/>
    <property type="molecule type" value="Genomic_DNA"/>
</dbReference>
<dbReference type="GO" id="GO:0006260">
    <property type="term" value="P:DNA replication"/>
    <property type="evidence" value="ECO:0007669"/>
    <property type="project" value="InterPro"/>
</dbReference>
<proteinExistence type="predicted"/>
<protein>
    <recommendedName>
        <fullName evidence="2">Replication factor-A protein 1 N-terminal domain-containing protein</fullName>
    </recommendedName>
</protein>
<dbReference type="GO" id="GO:0005634">
    <property type="term" value="C:nucleus"/>
    <property type="evidence" value="ECO:0007669"/>
    <property type="project" value="InterPro"/>
</dbReference>
<evidence type="ECO:0000259" key="2">
    <source>
        <dbReference type="Pfam" id="PF04057"/>
    </source>
</evidence>
<dbReference type="OrthoDB" id="2275718at2759"/>
<evidence type="ECO:0000313" key="3">
    <source>
        <dbReference type="EMBL" id="CAB9503117.1"/>
    </source>
</evidence>
<dbReference type="Pfam" id="PF04057">
    <property type="entry name" value="Rep-A_N"/>
    <property type="match status" value="1"/>
</dbReference>
<dbReference type="SUPFAM" id="SSF50249">
    <property type="entry name" value="Nucleic acid-binding proteins"/>
    <property type="match status" value="1"/>
</dbReference>
<feature type="compositionally biased region" description="Basic and acidic residues" evidence="1">
    <location>
        <begin position="489"/>
        <end position="498"/>
    </location>
</feature>
<dbReference type="AlphaFoldDB" id="A0A9N8DH51"/>
<dbReference type="Proteomes" id="UP001153069">
    <property type="component" value="Unassembled WGS sequence"/>
</dbReference>
<dbReference type="InterPro" id="IPR007199">
    <property type="entry name" value="Rep_factor-A_N"/>
</dbReference>
<organism evidence="3 4">
    <name type="scientific">Seminavis robusta</name>
    <dbReference type="NCBI Taxonomy" id="568900"/>
    <lineage>
        <taxon>Eukaryota</taxon>
        <taxon>Sar</taxon>
        <taxon>Stramenopiles</taxon>
        <taxon>Ochrophyta</taxon>
        <taxon>Bacillariophyta</taxon>
        <taxon>Bacillariophyceae</taxon>
        <taxon>Bacillariophycidae</taxon>
        <taxon>Naviculales</taxon>
        <taxon>Naviculaceae</taxon>
        <taxon>Seminavis</taxon>
    </lineage>
</organism>
<reference evidence="3" key="1">
    <citation type="submission" date="2020-06" db="EMBL/GenBank/DDBJ databases">
        <authorList>
            <consortium name="Plant Systems Biology data submission"/>
        </authorList>
    </citation>
    <scope>NUCLEOTIDE SEQUENCE</scope>
    <source>
        <strain evidence="3">D6</strain>
    </source>
</reference>
<feature type="compositionally biased region" description="Polar residues" evidence="1">
    <location>
        <begin position="213"/>
        <end position="231"/>
    </location>
</feature>
<dbReference type="GO" id="GO:0003677">
    <property type="term" value="F:DNA binding"/>
    <property type="evidence" value="ECO:0007669"/>
    <property type="project" value="InterPro"/>
</dbReference>
<feature type="region of interest" description="Disordered" evidence="1">
    <location>
        <begin position="142"/>
        <end position="254"/>
    </location>
</feature>
<dbReference type="Gene3D" id="2.40.50.140">
    <property type="entry name" value="Nucleic acid-binding proteins"/>
    <property type="match status" value="1"/>
</dbReference>
<dbReference type="InterPro" id="IPR011989">
    <property type="entry name" value="ARM-like"/>
</dbReference>
<name>A0A9N8DH51_9STRA</name>
<evidence type="ECO:0000256" key="1">
    <source>
        <dbReference type="SAM" id="MobiDB-lite"/>
    </source>
</evidence>
<feature type="domain" description="Replication factor-A protein 1 N-terminal" evidence="2">
    <location>
        <begin position="336"/>
        <end position="438"/>
    </location>
</feature>
<dbReference type="InterPro" id="IPR012340">
    <property type="entry name" value="NA-bd_OB-fold"/>
</dbReference>
<accession>A0A9N8DH51</accession>